<dbReference type="Proteomes" id="UP000298588">
    <property type="component" value="Chromosome"/>
</dbReference>
<dbReference type="Pfam" id="PF00497">
    <property type="entry name" value="SBP_bac_3"/>
    <property type="match status" value="1"/>
</dbReference>
<gene>
    <name evidence="6" type="ORF">E8L99_14205</name>
</gene>
<dbReference type="SUPFAM" id="SSF53850">
    <property type="entry name" value="Periplasmic binding protein-like II"/>
    <property type="match status" value="1"/>
</dbReference>
<evidence type="ECO:0000256" key="3">
    <source>
        <dbReference type="ARBA" id="ARBA00022729"/>
    </source>
</evidence>
<keyword evidence="2" id="KW-0813">Transport</keyword>
<feature type="signal peptide" evidence="4">
    <location>
        <begin position="1"/>
        <end position="23"/>
    </location>
</feature>
<proteinExistence type="inferred from homology"/>
<keyword evidence="3 4" id="KW-0732">Signal</keyword>
<feature type="chain" id="PRO_5020955199" evidence="4">
    <location>
        <begin position="24"/>
        <end position="343"/>
    </location>
</feature>
<dbReference type="InterPro" id="IPR001638">
    <property type="entry name" value="Solute-binding_3/MltF_N"/>
</dbReference>
<dbReference type="PANTHER" id="PTHR30085">
    <property type="entry name" value="AMINO ACID ABC TRANSPORTER PERMEASE"/>
    <property type="match status" value="1"/>
</dbReference>
<evidence type="ECO:0000313" key="6">
    <source>
        <dbReference type="EMBL" id="QCK86823.1"/>
    </source>
</evidence>
<evidence type="ECO:0000256" key="2">
    <source>
        <dbReference type="ARBA" id="ARBA00022448"/>
    </source>
</evidence>
<evidence type="ECO:0000256" key="4">
    <source>
        <dbReference type="SAM" id="SignalP"/>
    </source>
</evidence>
<dbReference type="InterPro" id="IPR051455">
    <property type="entry name" value="Bact_solute-bind_prot3"/>
</dbReference>
<dbReference type="EMBL" id="CP039865">
    <property type="protein sequence ID" value="QCK86823.1"/>
    <property type="molecule type" value="Genomic_DNA"/>
</dbReference>
<keyword evidence="7" id="KW-1185">Reference proteome</keyword>
<dbReference type="CDD" id="cd13692">
    <property type="entry name" value="PBP2_BztA"/>
    <property type="match status" value="1"/>
</dbReference>
<dbReference type="SMART" id="SM00062">
    <property type="entry name" value="PBPb"/>
    <property type="match status" value="1"/>
</dbReference>
<feature type="domain" description="Solute-binding protein family 3/N-terminal" evidence="5">
    <location>
        <begin position="39"/>
        <end position="267"/>
    </location>
</feature>
<dbReference type="Gene3D" id="3.40.190.10">
    <property type="entry name" value="Periplasmic binding protein-like II"/>
    <property type="match status" value="2"/>
</dbReference>
<dbReference type="AlphaFoldDB" id="A0A4D7QLE2"/>
<name>A0A4D7QLE2_9HYPH</name>
<evidence type="ECO:0000313" key="7">
    <source>
        <dbReference type="Proteomes" id="UP000298588"/>
    </source>
</evidence>
<dbReference type="GO" id="GO:0006865">
    <property type="term" value="P:amino acid transport"/>
    <property type="evidence" value="ECO:0007669"/>
    <property type="project" value="TreeGrafter"/>
</dbReference>
<dbReference type="RefSeq" id="WP_137100154.1">
    <property type="nucleotide sequence ID" value="NZ_CP039865.1"/>
</dbReference>
<protein>
    <submittedName>
        <fullName evidence="6">Amino acid ABC transporter substrate-binding protein</fullName>
    </submittedName>
</protein>
<evidence type="ECO:0000259" key="5">
    <source>
        <dbReference type="SMART" id="SM00062"/>
    </source>
</evidence>
<dbReference type="OrthoDB" id="9777941at2"/>
<comment type="similarity">
    <text evidence="1">Belongs to the bacterial solute-binding protein 3 family.</text>
</comment>
<evidence type="ECO:0000256" key="1">
    <source>
        <dbReference type="ARBA" id="ARBA00010333"/>
    </source>
</evidence>
<dbReference type="PANTHER" id="PTHR30085:SF7">
    <property type="entry name" value="AMINO-ACID ABC TRANSPORTER-BINDING PROTEIN YHDW-RELATED"/>
    <property type="match status" value="1"/>
</dbReference>
<reference evidence="6 7" key="1">
    <citation type="submission" date="2019-04" db="EMBL/GenBank/DDBJ databases">
        <title>Phreatobacter aquaticus sp. nov.</title>
        <authorList>
            <person name="Choi A."/>
            <person name="Baek K."/>
        </authorList>
    </citation>
    <scope>NUCLEOTIDE SEQUENCE [LARGE SCALE GENOMIC DNA]</scope>
    <source>
        <strain evidence="6 7">NMCR1094</strain>
    </source>
</reference>
<dbReference type="KEGG" id="paqt:E8L99_14205"/>
<accession>A0A4D7QLE2</accession>
<organism evidence="6 7">
    <name type="scientific">Phreatobacter aquaticus</name>
    <dbReference type="NCBI Taxonomy" id="2570229"/>
    <lineage>
        <taxon>Bacteria</taxon>
        <taxon>Pseudomonadati</taxon>
        <taxon>Pseudomonadota</taxon>
        <taxon>Alphaproteobacteria</taxon>
        <taxon>Hyphomicrobiales</taxon>
        <taxon>Phreatobacteraceae</taxon>
        <taxon>Phreatobacter</taxon>
    </lineage>
</organism>
<sequence>MISLKSVSAAAIALIVGAGAALAQTSAQSTLARIKERGHILCGSSQGVPGFSQPDNAGVWRGFDTDFCRALAAAIFDDPDKARYLPLASKDRLIALQGGNIDVLSRTTTWSIGRELGQGLAFTAINYYDGQGFLVRKSANLKSVRELNGATICVSQGTTNELNLADYFRTNGLTYQVVTFGSLDEVSKAYDTGRCDAYTTDMSQLATNRLLLTKPDDHMVLPEVISKEPLGPWVRKGDPQWFDIVRWTLFAMIGAEELGVTQANLPDMLKSTNPEIKRLLGVDGNFGEQLGLTRDWAARIIRHVGNYGESFDRNLGAGSRVGLPRGPNALWNAGGLQYSPPFR</sequence>